<dbReference type="CDD" id="cd14978">
    <property type="entry name" value="7tmA_FMRFamide_R-like"/>
    <property type="match status" value="1"/>
</dbReference>
<dbReference type="PaxDb" id="6239-K12D9.4"/>
<gene>
    <name evidence="7 9" type="primary">srw-115</name>
    <name evidence="7" type="ORF">CELE_K12D9.4</name>
    <name evidence="9" type="ORF">K12D9.4</name>
</gene>
<protein>
    <submittedName>
        <fullName evidence="7">G-protein coupled receptors family 1 profile domain-containing protein</fullName>
    </submittedName>
</protein>
<dbReference type="WormBase" id="K12D9.4">
    <property type="protein sequence ID" value="CE34344"/>
    <property type="gene ID" value="WBGene00005862"/>
    <property type="gene designation" value="srw-115"/>
</dbReference>
<name>P91379_CAEEL</name>
<feature type="transmembrane region" description="Helical" evidence="5">
    <location>
        <begin position="307"/>
        <end position="329"/>
    </location>
</feature>
<keyword evidence="8" id="KW-1185">Reference proteome</keyword>
<dbReference type="RefSeq" id="NP_503815.2">
    <property type="nucleotide sequence ID" value="NM_071414.2"/>
</dbReference>
<dbReference type="OMA" id="MSTKFEA"/>
<reference evidence="7 8" key="1">
    <citation type="journal article" date="1998" name="Science">
        <title>Genome sequence of the nematode C. elegans: a platform for investigating biology.</title>
        <authorList>
            <consortium name="The C. elegans sequencing consortium"/>
            <person name="Sulson J.E."/>
            <person name="Waterston R."/>
        </authorList>
    </citation>
    <scope>NUCLEOTIDE SEQUENCE [LARGE SCALE GENOMIC DNA]</scope>
    <source>
        <strain evidence="7 8">Bristol N2</strain>
    </source>
</reference>
<dbReference type="SMR" id="P91379"/>
<dbReference type="PANTHER" id="PTHR22751:SF30">
    <property type="entry name" value="G-PROTEIN COUPLED RECEPTORS FAMILY 1 PROFILE DOMAIN-CONTAINING PROTEIN"/>
    <property type="match status" value="1"/>
</dbReference>
<dbReference type="PIR" id="T25818">
    <property type="entry name" value="T25818"/>
</dbReference>
<dbReference type="Pfam" id="PF10324">
    <property type="entry name" value="7TM_GPCR_Srw"/>
    <property type="match status" value="1"/>
</dbReference>
<dbReference type="UCSC" id="K12D9.4">
    <property type="organism name" value="c. elegans"/>
</dbReference>
<proteinExistence type="predicted"/>
<sequence length="367" mass="41806">MYLSDCKLLSLYYAGFEKSTAKSLCEFEKKFIPFSSNVLSYLPDVSIASILINLIHFFILTRKPMRTSSINILMAAIALFDILASLQQIELLLDRYSYIFFDCYPTYTYGLELTKVLLDVVRDYSRRCSTWLIVFIAFIRTLIVRNPMSTKFEALCQPKASAIIIAGICATSFPVSVLKFLEYQFIEIEGLESCAKGPHHIFAVSDLFTANDGFLAKYFYLFNSFVSDIVPCILLPIVTLLLVMDLWRAAKKRTNLISVSKNHNSRTGLVFCVTIMFFIVEFPYGLSMGFVWMYNDVLGLQHMMSRFAFMFAMLITLNTCTHLFVCLIISSHYRSTAIYVFSCGYINSKNTIASRTQVTSSSQSKTL</sequence>
<evidence type="ECO:0000256" key="1">
    <source>
        <dbReference type="ARBA" id="ARBA00004370"/>
    </source>
</evidence>
<organism evidence="7 8">
    <name type="scientific">Caenorhabditis elegans</name>
    <dbReference type="NCBI Taxonomy" id="6239"/>
    <lineage>
        <taxon>Eukaryota</taxon>
        <taxon>Metazoa</taxon>
        <taxon>Ecdysozoa</taxon>
        <taxon>Nematoda</taxon>
        <taxon>Chromadorea</taxon>
        <taxon>Rhabditida</taxon>
        <taxon>Rhabditina</taxon>
        <taxon>Rhabditomorpha</taxon>
        <taxon>Rhabditoidea</taxon>
        <taxon>Rhabditidae</taxon>
        <taxon>Peloderinae</taxon>
        <taxon>Caenorhabditis</taxon>
    </lineage>
</organism>
<feature type="transmembrane region" description="Helical" evidence="5">
    <location>
        <begin position="38"/>
        <end position="60"/>
    </location>
</feature>
<dbReference type="CTD" id="187325"/>
<accession>P91379</accession>
<dbReference type="AlphaFoldDB" id="P91379"/>
<dbReference type="Proteomes" id="UP000001940">
    <property type="component" value="Chromosome V"/>
</dbReference>
<evidence type="ECO:0000313" key="7">
    <source>
        <dbReference type="EMBL" id="CCD67258.1"/>
    </source>
</evidence>
<keyword evidence="7" id="KW-0675">Receptor</keyword>
<keyword evidence="3 5" id="KW-1133">Transmembrane helix</keyword>
<dbReference type="HOGENOM" id="CLU_043715_1_0_1"/>
<dbReference type="AGR" id="WB:WBGene00005862"/>
<evidence type="ECO:0000256" key="4">
    <source>
        <dbReference type="ARBA" id="ARBA00023136"/>
    </source>
</evidence>
<dbReference type="FunCoup" id="P91379">
    <property type="interactions" value="2"/>
</dbReference>
<dbReference type="KEGG" id="cel:CELE_K12D9.4"/>
<feature type="domain" description="G-protein coupled receptors family 1 profile" evidence="6">
    <location>
        <begin position="52"/>
        <end position="326"/>
    </location>
</feature>
<dbReference type="InParanoid" id="P91379"/>
<evidence type="ECO:0000313" key="9">
    <source>
        <dbReference type="WormBase" id="K12D9.4"/>
    </source>
</evidence>
<dbReference type="InterPro" id="IPR019427">
    <property type="entry name" value="7TM_GPCR_serpentine_rcpt_Srw"/>
</dbReference>
<dbReference type="InterPro" id="IPR017452">
    <property type="entry name" value="GPCR_Rhodpsn_7TM"/>
</dbReference>
<dbReference type="Gene3D" id="1.20.1070.10">
    <property type="entry name" value="Rhodopsin 7-helix transmembrane proteins"/>
    <property type="match status" value="1"/>
</dbReference>
<dbReference type="eggNOG" id="ENOG502RT6A">
    <property type="taxonomic scope" value="Eukaryota"/>
</dbReference>
<keyword evidence="4 5" id="KW-0472">Membrane</keyword>
<dbReference type="GO" id="GO:0016020">
    <property type="term" value="C:membrane"/>
    <property type="evidence" value="ECO:0007669"/>
    <property type="project" value="UniProtKB-SubCell"/>
</dbReference>
<dbReference type="GeneID" id="187325"/>
<evidence type="ECO:0000256" key="2">
    <source>
        <dbReference type="ARBA" id="ARBA00022692"/>
    </source>
</evidence>
<dbReference type="SUPFAM" id="SSF81321">
    <property type="entry name" value="Family A G protein-coupled receptor-like"/>
    <property type="match status" value="1"/>
</dbReference>
<dbReference type="OrthoDB" id="5871549at2759"/>
<evidence type="ECO:0000256" key="5">
    <source>
        <dbReference type="SAM" id="Phobius"/>
    </source>
</evidence>
<feature type="transmembrane region" description="Helical" evidence="5">
    <location>
        <begin position="268"/>
        <end position="295"/>
    </location>
</feature>
<dbReference type="GO" id="GO:0008528">
    <property type="term" value="F:G protein-coupled peptide receptor activity"/>
    <property type="evidence" value="ECO:0007669"/>
    <property type="project" value="InterPro"/>
</dbReference>
<dbReference type="PROSITE" id="PS50262">
    <property type="entry name" value="G_PROTEIN_RECEP_F1_2"/>
    <property type="match status" value="1"/>
</dbReference>
<feature type="transmembrane region" description="Helical" evidence="5">
    <location>
        <begin position="160"/>
        <end position="181"/>
    </location>
</feature>
<evidence type="ECO:0000313" key="8">
    <source>
        <dbReference type="Proteomes" id="UP000001940"/>
    </source>
</evidence>
<dbReference type="PhylomeDB" id="P91379"/>
<dbReference type="PANTHER" id="PTHR22751">
    <property type="entry name" value="G-PROTEIN COUPLED RECEPTOR-RELATED"/>
    <property type="match status" value="1"/>
</dbReference>
<dbReference type="EMBL" id="BX284605">
    <property type="protein sequence ID" value="CCD67258.1"/>
    <property type="molecule type" value="Genomic_DNA"/>
</dbReference>
<feature type="transmembrane region" description="Helical" evidence="5">
    <location>
        <begin position="72"/>
        <end position="89"/>
    </location>
</feature>
<feature type="transmembrane region" description="Helical" evidence="5">
    <location>
        <begin position="129"/>
        <end position="148"/>
    </location>
</feature>
<comment type="subcellular location">
    <subcellularLocation>
        <location evidence="1">Membrane</location>
    </subcellularLocation>
</comment>
<dbReference type="STRING" id="6239.K12D9.4.1"/>
<keyword evidence="2 5" id="KW-0812">Transmembrane</keyword>
<feature type="transmembrane region" description="Helical" evidence="5">
    <location>
        <begin position="225"/>
        <end position="247"/>
    </location>
</feature>
<evidence type="ECO:0000256" key="3">
    <source>
        <dbReference type="ARBA" id="ARBA00022989"/>
    </source>
</evidence>
<evidence type="ECO:0000259" key="6">
    <source>
        <dbReference type="PROSITE" id="PS50262"/>
    </source>
</evidence>